<dbReference type="Gene3D" id="2.40.50.100">
    <property type="match status" value="1"/>
</dbReference>
<evidence type="ECO:0000256" key="4">
    <source>
        <dbReference type="ARBA" id="ARBA00022967"/>
    </source>
</evidence>
<reference evidence="6 9" key="1">
    <citation type="journal article" date="2016" name="Microbiology (Mosc.)">
        <title>Comparison of Lactobacillus crispatus isolates from Lactobacillus-dominated vaginal microbiomes with isolates from microbiomes containing bacterial vaginosis-associated bacteria.</title>
        <authorList>
            <person name="Abdelmaksoud A.A."/>
            <person name="Koparde V.N."/>
            <person name="Sheth N.U."/>
            <person name="Serrano M.G."/>
            <person name="Glascock A.L."/>
            <person name="Fettweis J.M."/>
            <person name="Strauss Iii J.F."/>
            <person name="Buck G.A."/>
            <person name="Jefferson K.K."/>
        </authorList>
    </citation>
    <scope>NUCLEOTIDE SEQUENCE [LARGE SCALE GENOMIC DNA]</scope>
    <source>
        <strain evidence="6 9">VMC3</strain>
    </source>
</reference>
<dbReference type="Gene3D" id="2.40.50.140">
    <property type="entry name" value="Nucleic acid-binding proteins"/>
    <property type="match status" value="1"/>
</dbReference>
<evidence type="ECO:0000313" key="10">
    <source>
        <dbReference type="Proteomes" id="UP000235119"/>
    </source>
</evidence>
<keyword evidence="4" id="KW-1278">Translocase</keyword>
<dbReference type="EMBL" id="LJGP01000025">
    <property type="protein sequence ID" value="KWU03516.1"/>
    <property type="molecule type" value="Genomic_DNA"/>
</dbReference>
<dbReference type="RefSeq" id="WP_013086809.1">
    <property type="nucleotide sequence ID" value="NZ_AP025162.1"/>
</dbReference>
<dbReference type="InterPro" id="IPR047641">
    <property type="entry name" value="ABC_transpr_MalK/UgpC-like"/>
</dbReference>
<dbReference type="Proteomes" id="UP000510660">
    <property type="component" value="Chromosome"/>
</dbReference>
<dbReference type="PROSITE" id="PS00211">
    <property type="entry name" value="ABC_TRANSPORTER_1"/>
    <property type="match status" value="1"/>
</dbReference>
<accession>A0A120DI58</accession>
<dbReference type="InterPro" id="IPR008995">
    <property type="entry name" value="Mo/tungstate-bd_C_term_dom"/>
</dbReference>
<evidence type="ECO:0000256" key="1">
    <source>
        <dbReference type="ARBA" id="ARBA00022448"/>
    </source>
</evidence>
<dbReference type="PROSITE" id="PS50893">
    <property type="entry name" value="ABC_TRANSPORTER_2"/>
    <property type="match status" value="1"/>
</dbReference>
<dbReference type="SMART" id="SM00382">
    <property type="entry name" value="AAA"/>
    <property type="match status" value="1"/>
</dbReference>
<dbReference type="Pfam" id="PF00005">
    <property type="entry name" value="ABC_tran"/>
    <property type="match status" value="1"/>
</dbReference>
<gene>
    <name evidence="6" type="ORF">AEL95_07280</name>
    <name evidence="7" type="ORF">CYJ79_07680</name>
    <name evidence="8" type="ORF">GTO85_10170</name>
</gene>
<dbReference type="GO" id="GO:0140359">
    <property type="term" value="F:ABC-type transporter activity"/>
    <property type="evidence" value="ECO:0007669"/>
    <property type="project" value="UniProtKB-ARBA"/>
</dbReference>
<keyword evidence="3 6" id="KW-0067">ATP-binding</keyword>
<evidence type="ECO:0000313" key="8">
    <source>
        <dbReference type="EMBL" id="QLL74667.1"/>
    </source>
</evidence>
<dbReference type="InterPro" id="IPR003593">
    <property type="entry name" value="AAA+_ATPase"/>
</dbReference>
<organism evidence="6 9">
    <name type="scientific">Lactobacillus crispatus</name>
    <dbReference type="NCBI Taxonomy" id="47770"/>
    <lineage>
        <taxon>Bacteria</taxon>
        <taxon>Bacillati</taxon>
        <taxon>Bacillota</taxon>
        <taxon>Bacilli</taxon>
        <taxon>Lactobacillales</taxon>
        <taxon>Lactobacillaceae</taxon>
        <taxon>Lactobacillus</taxon>
    </lineage>
</organism>
<evidence type="ECO:0000313" key="11">
    <source>
        <dbReference type="Proteomes" id="UP000510660"/>
    </source>
</evidence>
<dbReference type="Proteomes" id="UP000235119">
    <property type="component" value="Unassembled WGS sequence"/>
</dbReference>
<dbReference type="SUPFAM" id="SSF52540">
    <property type="entry name" value="P-loop containing nucleoside triphosphate hydrolases"/>
    <property type="match status" value="1"/>
</dbReference>
<dbReference type="SUPFAM" id="SSF50331">
    <property type="entry name" value="MOP-like"/>
    <property type="match status" value="1"/>
</dbReference>
<keyword evidence="1" id="KW-0813">Transport</keyword>
<keyword evidence="2" id="KW-0547">Nucleotide-binding</keyword>
<dbReference type="FunFam" id="3.40.50.300:FF:000042">
    <property type="entry name" value="Maltose/maltodextrin ABC transporter, ATP-binding protein"/>
    <property type="match status" value="1"/>
</dbReference>
<evidence type="ECO:0000256" key="2">
    <source>
        <dbReference type="ARBA" id="ARBA00022741"/>
    </source>
</evidence>
<evidence type="ECO:0000313" key="6">
    <source>
        <dbReference type="EMBL" id="KWU03516.1"/>
    </source>
</evidence>
<dbReference type="InterPro" id="IPR027417">
    <property type="entry name" value="P-loop_NTPase"/>
</dbReference>
<dbReference type="Gene3D" id="3.40.50.300">
    <property type="entry name" value="P-loop containing nucleotide triphosphate hydrolases"/>
    <property type="match status" value="1"/>
</dbReference>
<sequence length="362" mass="40469">MNDEKFVEVKNLKKVYDNGHEAIKDVSFSVKKGDLVCLLGPSGCGKTTILNMLAGLLNPTSGDILFDGKSVVNVAPKDRQIGYVFQNYALYPHMTVLQNVMFPLTVGKQKMPKDEAKKIAEKYMATTQITELADQKPGNLSGGQQQRVAIARALVQQPKILLMDEPLSNLDARLRLKIREEIRALVKSVGITTLFVTHDQEEALSIGDKIILFNNGVIQQDDLGQNFYLEPNNYFVANFVGNPVIDNFNVKVNGGKITGSDFEINVDDLDKDRFKRDLTDGEYVLSVRPENILPVEEDGAVSAKVDDVELIGRERILKFTHDGVQARSLVNLETPIKPGDNINLKMRLDRVFLFTKEGERVY</sequence>
<dbReference type="GO" id="GO:0016887">
    <property type="term" value="F:ATP hydrolysis activity"/>
    <property type="evidence" value="ECO:0007669"/>
    <property type="project" value="InterPro"/>
</dbReference>
<proteinExistence type="predicted"/>
<evidence type="ECO:0000259" key="5">
    <source>
        <dbReference type="PROSITE" id="PS50893"/>
    </source>
</evidence>
<reference evidence="8 11" key="3">
    <citation type="submission" date="2020-01" db="EMBL/GenBank/DDBJ databases">
        <title>Complete and circular genome sequences of six lactobacillus isolates from horses.</title>
        <authorList>
            <person name="Hassan H.M."/>
        </authorList>
    </citation>
    <scope>NUCLEOTIDE SEQUENCE [LARGE SCALE GENOMIC DNA]</scope>
    <source>
        <strain evidence="8 11">1D</strain>
    </source>
</reference>
<dbReference type="AlphaFoldDB" id="A0A120DI58"/>
<evidence type="ECO:0000313" key="9">
    <source>
        <dbReference type="Proteomes" id="UP000067598"/>
    </source>
</evidence>
<dbReference type="GO" id="GO:0055052">
    <property type="term" value="C:ATP-binding cassette (ABC) transporter complex, substrate-binding subunit-containing"/>
    <property type="evidence" value="ECO:0007669"/>
    <property type="project" value="TreeGrafter"/>
</dbReference>
<dbReference type="EMBL" id="PKIW01000036">
    <property type="protein sequence ID" value="PLT10937.1"/>
    <property type="molecule type" value="Genomic_DNA"/>
</dbReference>
<dbReference type="PANTHER" id="PTHR43875">
    <property type="entry name" value="MALTODEXTRIN IMPORT ATP-BINDING PROTEIN MSMX"/>
    <property type="match status" value="1"/>
</dbReference>
<evidence type="ECO:0000313" key="7">
    <source>
        <dbReference type="EMBL" id="PLT10937.1"/>
    </source>
</evidence>
<dbReference type="OMA" id="TKVCCRL"/>
<dbReference type="PATRIC" id="fig|47770.28.peg.894"/>
<name>A0A120DI58_9LACO</name>
<protein>
    <submittedName>
        <fullName evidence="6 7">ABC transporter ATP-binding protein</fullName>
    </submittedName>
    <submittedName>
        <fullName evidence="8">ATP-binding cassette domain-containing protein</fullName>
    </submittedName>
</protein>
<dbReference type="GO" id="GO:0005524">
    <property type="term" value="F:ATP binding"/>
    <property type="evidence" value="ECO:0007669"/>
    <property type="project" value="UniProtKB-KW"/>
</dbReference>
<dbReference type="EMBL" id="CP047415">
    <property type="protein sequence ID" value="QLL74667.1"/>
    <property type="molecule type" value="Genomic_DNA"/>
</dbReference>
<dbReference type="Proteomes" id="UP000067598">
    <property type="component" value="Unassembled WGS sequence"/>
</dbReference>
<reference evidence="7 10" key="2">
    <citation type="submission" date="2017-12" db="EMBL/GenBank/DDBJ databases">
        <title>Phylogenetic diversity of female urinary microbiome.</title>
        <authorList>
            <person name="Thomas-White K."/>
            <person name="Wolfe A.J."/>
        </authorList>
    </citation>
    <scope>NUCLEOTIDE SEQUENCE [LARGE SCALE GENOMIC DNA]</scope>
    <source>
        <strain evidence="7 10">UMB0085</strain>
    </source>
</reference>
<evidence type="ECO:0000256" key="3">
    <source>
        <dbReference type="ARBA" id="ARBA00022840"/>
    </source>
</evidence>
<dbReference type="PANTHER" id="PTHR43875:SF1">
    <property type="entry name" value="OSMOPROTECTIVE COMPOUNDS UPTAKE ATP-BINDING PROTEIN GGTA"/>
    <property type="match status" value="1"/>
</dbReference>
<dbReference type="InterPro" id="IPR013611">
    <property type="entry name" value="Transp-assoc_OB_typ2"/>
</dbReference>
<feature type="domain" description="ABC transporter" evidence="5">
    <location>
        <begin position="7"/>
        <end position="240"/>
    </location>
</feature>
<dbReference type="InterPro" id="IPR012340">
    <property type="entry name" value="NA-bd_OB-fold"/>
</dbReference>
<dbReference type="InterPro" id="IPR017871">
    <property type="entry name" value="ABC_transporter-like_CS"/>
</dbReference>
<dbReference type="InterPro" id="IPR003439">
    <property type="entry name" value="ABC_transporter-like_ATP-bd"/>
</dbReference>
<dbReference type="Pfam" id="PF08402">
    <property type="entry name" value="TOBE_2"/>
    <property type="match status" value="1"/>
</dbReference>